<dbReference type="Pfam" id="PF08327">
    <property type="entry name" value="AHSA1"/>
    <property type="match status" value="1"/>
</dbReference>
<feature type="domain" description="Activator of Hsp90 ATPase homologue 1/2-like C-terminal" evidence="2">
    <location>
        <begin position="17"/>
        <end position="139"/>
    </location>
</feature>
<dbReference type="Proteomes" id="UP000305539">
    <property type="component" value="Unassembled WGS sequence"/>
</dbReference>
<dbReference type="AlphaFoldDB" id="A0A4U1HW77"/>
<dbReference type="EMBL" id="SWJE01000012">
    <property type="protein sequence ID" value="TKC85949.1"/>
    <property type="molecule type" value="Genomic_DNA"/>
</dbReference>
<evidence type="ECO:0000256" key="1">
    <source>
        <dbReference type="ARBA" id="ARBA00006817"/>
    </source>
</evidence>
<dbReference type="OrthoDB" id="9803476at2"/>
<evidence type="ECO:0000259" key="2">
    <source>
        <dbReference type="Pfam" id="PF08327"/>
    </source>
</evidence>
<sequence>MSSTTRSLVIERQFAHAPEKIWRALTQGYLIEEWLMKNDFQPVVGHKFNLRAEPMPHWNGVTDCEVLAVELERKLSYSWNSSGEEAGRLTTVVTFTLTPANGGTLLRMEQAGFRADNEQNYQGAQYGWQKFLASLEGVVAELSQQRGG</sequence>
<dbReference type="SUPFAM" id="SSF55961">
    <property type="entry name" value="Bet v1-like"/>
    <property type="match status" value="1"/>
</dbReference>
<name>A0A4U1HW77_9BURK</name>
<dbReference type="InterPro" id="IPR013538">
    <property type="entry name" value="ASHA1/2-like_C"/>
</dbReference>
<comment type="similarity">
    <text evidence="1">Belongs to the AHA1 family.</text>
</comment>
<dbReference type="InterPro" id="IPR023393">
    <property type="entry name" value="START-like_dom_sf"/>
</dbReference>
<evidence type="ECO:0000313" key="4">
    <source>
        <dbReference type="Proteomes" id="UP000305539"/>
    </source>
</evidence>
<accession>A0A4U1HW77</accession>
<dbReference type="Gene3D" id="3.30.530.20">
    <property type="match status" value="1"/>
</dbReference>
<gene>
    <name evidence="3" type="ORF">FAZ69_21775</name>
</gene>
<reference evidence="3 4" key="1">
    <citation type="submission" date="2019-04" db="EMBL/GenBank/DDBJ databases">
        <title>Trinickia sp. 7GSK02, isolated from subtropical forest soil.</title>
        <authorList>
            <person name="Gao Z.-H."/>
            <person name="Qiu L.-H."/>
        </authorList>
    </citation>
    <scope>NUCLEOTIDE SEQUENCE [LARGE SCALE GENOMIC DNA]</scope>
    <source>
        <strain evidence="3 4">7GSK02</strain>
    </source>
</reference>
<dbReference type="RefSeq" id="WP_136897166.1">
    <property type="nucleotide sequence ID" value="NZ_SWJE01000012.1"/>
</dbReference>
<proteinExistence type="inferred from homology"/>
<keyword evidence="4" id="KW-1185">Reference proteome</keyword>
<protein>
    <submittedName>
        <fullName evidence="3">SRPBCC domain-containing protein</fullName>
    </submittedName>
</protein>
<organism evidence="3 4">
    <name type="scientific">Trinickia terrae</name>
    <dbReference type="NCBI Taxonomy" id="2571161"/>
    <lineage>
        <taxon>Bacteria</taxon>
        <taxon>Pseudomonadati</taxon>
        <taxon>Pseudomonadota</taxon>
        <taxon>Betaproteobacteria</taxon>
        <taxon>Burkholderiales</taxon>
        <taxon>Burkholderiaceae</taxon>
        <taxon>Trinickia</taxon>
    </lineage>
</organism>
<comment type="caution">
    <text evidence="3">The sequence shown here is derived from an EMBL/GenBank/DDBJ whole genome shotgun (WGS) entry which is preliminary data.</text>
</comment>
<evidence type="ECO:0000313" key="3">
    <source>
        <dbReference type="EMBL" id="TKC85949.1"/>
    </source>
</evidence>
<dbReference type="CDD" id="cd07814">
    <property type="entry name" value="SRPBCC_CalC_Aha1-like"/>
    <property type="match status" value="1"/>
</dbReference>